<feature type="coiled-coil region" evidence="4">
    <location>
        <begin position="476"/>
        <end position="662"/>
    </location>
</feature>
<dbReference type="PANTHER" id="PTHR46515:SF1">
    <property type="entry name" value="TATA ELEMENT MODULATORY FACTOR"/>
    <property type="match status" value="1"/>
</dbReference>
<feature type="region of interest" description="Disordered" evidence="5">
    <location>
        <begin position="75"/>
        <end position="126"/>
    </location>
</feature>
<dbReference type="PANTHER" id="PTHR46515">
    <property type="entry name" value="TATA ELEMENT MODULATORY FACTOR TMF1"/>
    <property type="match status" value="1"/>
</dbReference>
<feature type="domain" description="TATA element modulatory factor 1 TATA binding" evidence="6">
    <location>
        <begin position="871"/>
        <end position="981"/>
    </location>
</feature>
<feature type="compositionally biased region" description="Acidic residues" evidence="5">
    <location>
        <begin position="30"/>
        <end position="39"/>
    </location>
</feature>
<dbReference type="InterPro" id="IPR052602">
    <property type="entry name" value="Growth_transcription_reg"/>
</dbReference>
<evidence type="ECO:0000313" key="7">
    <source>
        <dbReference type="EMBL" id="CAG9801531.1"/>
    </source>
</evidence>
<dbReference type="InterPro" id="IPR022092">
    <property type="entry name" value="TMF_DNA-bd"/>
</dbReference>
<feature type="coiled-coil region" evidence="4">
    <location>
        <begin position="713"/>
        <end position="807"/>
    </location>
</feature>
<dbReference type="Pfam" id="PF12329">
    <property type="entry name" value="TMF_DNA_bd"/>
    <property type="match status" value="1"/>
</dbReference>
<dbReference type="GO" id="GO:0005783">
    <property type="term" value="C:endoplasmic reticulum"/>
    <property type="evidence" value="ECO:0007669"/>
    <property type="project" value="TreeGrafter"/>
</dbReference>
<keyword evidence="3 4" id="KW-0175">Coiled coil</keyword>
<dbReference type="Proteomes" id="UP001153620">
    <property type="component" value="Chromosome 1"/>
</dbReference>
<reference evidence="7" key="2">
    <citation type="submission" date="2022-10" db="EMBL/GenBank/DDBJ databases">
        <authorList>
            <consortium name="ENA_rothamsted_submissions"/>
            <consortium name="culmorum"/>
            <person name="King R."/>
        </authorList>
    </citation>
    <scope>NUCLEOTIDE SEQUENCE</scope>
</reference>
<comment type="subcellular location">
    <subcellularLocation>
        <location evidence="1">Golgi apparatus</location>
    </subcellularLocation>
</comment>
<evidence type="ECO:0000259" key="6">
    <source>
        <dbReference type="Pfam" id="PF12325"/>
    </source>
</evidence>
<evidence type="ECO:0000256" key="2">
    <source>
        <dbReference type="ARBA" id="ARBA00023034"/>
    </source>
</evidence>
<feature type="coiled-coil region" evidence="4">
    <location>
        <begin position="884"/>
        <end position="940"/>
    </location>
</feature>
<organism evidence="7 8">
    <name type="scientific">Chironomus riparius</name>
    <dbReference type="NCBI Taxonomy" id="315576"/>
    <lineage>
        <taxon>Eukaryota</taxon>
        <taxon>Metazoa</taxon>
        <taxon>Ecdysozoa</taxon>
        <taxon>Arthropoda</taxon>
        <taxon>Hexapoda</taxon>
        <taxon>Insecta</taxon>
        <taxon>Pterygota</taxon>
        <taxon>Neoptera</taxon>
        <taxon>Endopterygota</taxon>
        <taxon>Diptera</taxon>
        <taxon>Nematocera</taxon>
        <taxon>Chironomoidea</taxon>
        <taxon>Chironomidae</taxon>
        <taxon>Chironominae</taxon>
        <taxon>Chironomus</taxon>
    </lineage>
</organism>
<protein>
    <recommendedName>
        <fullName evidence="6">TATA element modulatory factor 1 TATA binding domain-containing protein</fullName>
    </recommendedName>
</protein>
<feature type="compositionally biased region" description="Low complexity" evidence="5">
    <location>
        <begin position="95"/>
        <end position="120"/>
    </location>
</feature>
<feature type="compositionally biased region" description="Polar residues" evidence="5">
    <location>
        <begin position="238"/>
        <end position="247"/>
    </location>
</feature>
<dbReference type="OrthoDB" id="74178at2759"/>
<proteinExistence type="predicted"/>
<dbReference type="Pfam" id="PF12325">
    <property type="entry name" value="TMF_TATA_bd"/>
    <property type="match status" value="1"/>
</dbReference>
<name>A0A9N9WQ64_9DIPT</name>
<evidence type="ECO:0000256" key="4">
    <source>
        <dbReference type="SAM" id="Coils"/>
    </source>
</evidence>
<accession>A0A9N9WQ64</accession>
<evidence type="ECO:0000313" key="8">
    <source>
        <dbReference type="Proteomes" id="UP001153620"/>
    </source>
</evidence>
<evidence type="ECO:0000256" key="5">
    <source>
        <dbReference type="SAM" id="MobiDB-lite"/>
    </source>
</evidence>
<feature type="region of interest" description="Disordered" evidence="5">
    <location>
        <begin position="814"/>
        <end position="833"/>
    </location>
</feature>
<evidence type="ECO:0000256" key="1">
    <source>
        <dbReference type="ARBA" id="ARBA00004555"/>
    </source>
</evidence>
<dbReference type="GO" id="GO:0005794">
    <property type="term" value="C:Golgi apparatus"/>
    <property type="evidence" value="ECO:0007669"/>
    <property type="project" value="UniProtKB-SubCell"/>
</dbReference>
<dbReference type="EMBL" id="OU895877">
    <property type="protein sequence ID" value="CAG9801531.1"/>
    <property type="molecule type" value="Genomic_DNA"/>
</dbReference>
<dbReference type="InterPro" id="IPR022091">
    <property type="entry name" value="TMF_TATA-bd"/>
</dbReference>
<feature type="coiled-coil region" evidence="4">
    <location>
        <begin position="421"/>
        <end position="448"/>
    </location>
</feature>
<feature type="region of interest" description="Disordered" evidence="5">
    <location>
        <begin position="26"/>
        <end position="59"/>
    </location>
</feature>
<feature type="region of interest" description="Disordered" evidence="5">
    <location>
        <begin position="237"/>
        <end position="323"/>
    </location>
</feature>
<sequence>MWFDSSSIANLAKSALKEAQKHIDNVLDIKDEDMSETNNEESRLTKSKTLPSIQQEAKKEETISVWGSFNGSFFENKPSHPAIITNPPPRKSETSSESLEIISKSPSSSASLQDISSSQSTLQGSVDDSVEVINKTSSNLDISSPIQADLLSPIDLYTDSSNSALMTPQDDDIPITLPPTRSNNSLEIETSTTIISTSTLTNSECGSSFCDPSNDELDQTLRAINSSNIMEKSMESFEIQTQISDSTHSFEEINPSKVKNIPSNQAGKSECKTGSGHTSSGDELETATSSDIEIISSPKDDSSSTASCTKALSPSKKDSSFPYQNSESYLANLKLDHKGHSRELSEVSVLSLASDECGSPSDTEKLLKRISELNENLEQREVQLVQMGRSNAELTDVNVKLSQELDAIKRGRNSLDMTNLQEEYTQRLSALEKKFQQSIRDNSMLKKQLETMKAEMESKVSVHEYDKMATEKDSIIETLKNEGEKLSKQILQHSNAIKKLKAKLKENDELIKRQDSQITEMTDENQKLKKNLTTKDEIEKSQTDGINKLTTDKRKFEKESQQLKSQNEDLQQKLLALQTSHDALKKELSEKSVEMGRNLEDEKEKALNESKLLRKELTELREINRINESSATSREQKLRQENLELKRKLEETEFRIEDQKQEASLASIPLIRQLESLQSTLNSRTASWENQERLLLEKLEIAQNKLSSQSDVEKVAKDQVMHLNIKISNLEEKLSSTSLKLEQTLSQLQQKEIEYNLHENDFKLKIEQLLAEVSTKSTDTEKFKNLVSQLEEKLRSERTEFEDEKRKLLFIQQQNHHHPHAERHDSNDLENDSPVLSLGSVESLHSHPWNIDDHDVGANSNYSSQYGGVVNSSASLMEGLQSILKQRDGEVQQLQWEIHRLQTERNFLSNEISNLTSEFEKATEQLKEHSEKQVKQEQDQVQYNALLEMYGQKAEEYEELKMDLVDLKSISQMYKKQIDELTQKLNDIEKKPNKT</sequence>
<reference evidence="7" key="1">
    <citation type="submission" date="2022-01" db="EMBL/GenBank/DDBJ databases">
        <authorList>
            <person name="King R."/>
        </authorList>
    </citation>
    <scope>NUCLEOTIDE SEQUENCE</scope>
</reference>
<feature type="compositionally biased region" description="Low complexity" evidence="5">
    <location>
        <begin position="289"/>
        <end position="307"/>
    </location>
</feature>
<feature type="coiled-coil region" evidence="4">
    <location>
        <begin position="964"/>
        <end position="991"/>
    </location>
</feature>
<dbReference type="AlphaFoldDB" id="A0A9N9WQ64"/>
<keyword evidence="8" id="KW-1185">Reference proteome</keyword>
<gene>
    <name evidence="7" type="ORF">CHIRRI_LOCUS4457</name>
</gene>
<keyword evidence="2" id="KW-0333">Golgi apparatus</keyword>
<evidence type="ECO:0000256" key="3">
    <source>
        <dbReference type="ARBA" id="ARBA00023054"/>
    </source>
</evidence>